<dbReference type="Pfam" id="PF00356">
    <property type="entry name" value="LacI"/>
    <property type="match status" value="1"/>
</dbReference>
<dbReference type="PANTHER" id="PTHR30146">
    <property type="entry name" value="LACI-RELATED TRANSCRIPTIONAL REPRESSOR"/>
    <property type="match status" value="1"/>
</dbReference>
<dbReference type="EMBL" id="SOEF01000028">
    <property type="protein sequence ID" value="TDX40600.1"/>
    <property type="molecule type" value="Genomic_DNA"/>
</dbReference>
<dbReference type="SUPFAM" id="SSF53822">
    <property type="entry name" value="Periplasmic binding protein-like I"/>
    <property type="match status" value="1"/>
</dbReference>
<name>A0A1G6R9S6_9FIRM</name>
<evidence type="ECO:0000313" key="14">
    <source>
        <dbReference type="Proteomes" id="UP000324896"/>
    </source>
</evidence>
<dbReference type="InterPro" id="IPR010982">
    <property type="entry name" value="Lambda_DNA-bd_dom_sf"/>
</dbReference>
<dbReference type="GO" id="GO:0000976">
    <property type="term" value="F:transcription cis-regulatory region binding"/>
    <property type="evidence" value="ECO:0007669"/>
    <property type="project" value="TreeGrafter"/>
</dbReference>
<gene>
    <name evidence="9" type="ORF">C7954_12815</name>
    <name evidence="5" type="ORF">SAMN04488597_12217</name>
    <name evidence="6" type="ORF">SAMN04488598_12317</name>
    <name evidence="8" type="ORF">SAMN04515652_12317</name>
    <name evidence="7" type="ORF">SAMN04515654_12415</name>
</gene>
<evidence type="ECO:0000259" key="4">
    <source>
        <dbReference type="PROSITE" id="PS50932"/>
    </source>
</evidence>
<reference evidence="10 12" key="1">
    <citation type="submission" date="2016-10" db="EMBL/GenBank/DDBJ databases">
        <authorList>
            <person name="Varghese N."/>
            <person name="Submissions S."/>
        </authorList>
    </citation>
    <scope>NUCLEOTIDE SEQUENCE [LARGE SCALE GENOMIC DNA]</scope>
    <source>
        <strain evidence="5 14">WG10</strain>
        <strain evidence="6 12">WG2</strain>
        <strain evidence="8 10">WG5</strain>
    </source>
</reference>
<dbReference type="AlphaFoldDB" id="A0A1G6R9S6"/>
<dbReference type="CDD" id="cd01392">
    <property type="entry name" value="HTH_LacI"/>
    <property type="match status" value="1"/>
</dbReference>
<accession>A0A1G6R9S6</accession>
<dbReference type="PROSITE" id="PS50932">
    <property type="entry name" value="HTH_LACI_2"/>
    <property type="match status" value="1"/>
</dbReference>
<reference evidence="9 13" key="3">
    <citation type="submission" date="2019-03" db="EMBL/GenBank/DDBJ databases">
        <title>Subsurface microbial communities from deep shales in Ohio and West Virginia, USA.</title>
        <authorList>
            <person name="Wrighton K."/>
        </authorList>
    </citation>
    <scope>NUCLEOTIDE SEQUENCE [LARGE SCALE GENOMIC DNA]</scope>
    <source>
        <strain evidence="9 13">DSMZ 11287</strain>
    </source>
</reference>
<evidence type="ECO:0000313" key="7">
    <source>
        <dbReference type="EMBL" id="SDJ03800.1"/>
    </source>
</evidence>
<dbReference type="InterPro" id="IPR000843">
    <property type="entry name" value="HTH_LacI"/>
</dbReference>
<dbReference type="EMBL" id="FNBJ01000023">
    <property type="protein sequence ID" value="SDF75881.1"/>
    <property type="molecule type" value="Genomic_DNA"/>
</dbReference>
<reference evidence="7 11" key="2">
    <citation type="submission" date="2016-10" db="EMBL/GenBank/DDBJ databases">
        <authorList>
            <person name="de Groot N.N."/>
        </authorList>
    </citation>
    <scope>NUCLEOTIDE SEQUENCE [LARGE SCALE GENOMIC DNA]</scope>
    <source>
        <strain evidence="7 11">WG7</strain>
    </source>
</reference>
<evidence type="ECO:0000313" key="9">
    <source>
        <dbReference type="EMBL" id="TDX40600.1"/>
    </source>
</evidence>
<evidence type="ECO:0000313" key="6">
    <source>
        <dbReference type="EMBL" id="SDF75881.1"/>
    </source>
</evidence>
<dbReference type="InterPro" id="IPR028082">
    <property type="entry name" value="Peripla_BP_I"/>
</dbReference>
<dbReference type="PRINTS" id="PR00036">
    <property type="entry name" value="HTHLACI"/>
</dbReference>
<evidence type="ECO:0000256" key="2">
    <source>
        <dbReference type="ARBA" id="ARBA00023125"/>
    </source>
</evidence>
<dbReference type="RefSeq" id="WP_089656089.1">
    <property type="nucleotide sequence ID" value="NZ_FMYT01000022.1"/>
</dbReference>
<dbReference type="Proteomes" id="UP000324896">
    <property type="component" value="Unassembled WGS sequence"/>
</dbReference>
<evidence type="ECO:0000256" key="3">
    <source>
        <dbReference type="ARBA" id="ARBA00023163"/>
    </source>
</evidence>
<dbReference type="SMART" id="SM00354">
    <property type="entry name" value="HTH_LACI"/>
    <property type="match status" value="1"/>
</dbReference>
<dbReference type="SUPFAM" id="SSF47413">
    <property type="entry name" value="lambda repressor-like DNA-binding domains"/>
    <property type="match status" value="1"/>
</dbReference>
<dbReference type="PROSITE" id="PS00356">
    <property type="entry name" value="HTH_LACI_1"/>
    <property type="match status" value="1"/>
</dbReference>
<dbReference type="Pfam" id="PF00532">
    <property type="entry name" value="Peripla_BP_1"/>
    <property type="match status" value="1"/>
</dbReference>
<evidence type="ECO:0000313" key="8">
    <source>
        <dbReference type="EMBL" id="SET07456.1"/>
    </source>
</evidence>
<evidence type="ECO:0000313" key="12">
    <source>
        <dbReference type="Proteomes" id="UP000199519"/>
    </source>
</evidence>
<dbReference type="Proteomes" id="UP000295472">
    <property type="component" value="Unassembled WGS sequence"/>
</dbReference>
<dbReference type="GeneID" id="57013427"/>
<organism evidence="5 14">
    <name type="scientific">Halanaerobium congolense</name>
    <dbReference type="NCBI Taxonomy" id="54121"/>
    <lineage>
        <taxon>Bacteria</taxon>
        <taxon>Bacillati</taxon>
        <taxon>Bacillota</taxon>
        <taxon>Clostridia</taxon>
        <taxon>Halanaerobiales</taxon>
        <taxon>Halanaerobiaceae</taxon>
        <taxon>Halanaerobium</taxon>
    </lineage>
</organism>
<evidence type="ECO:0000313" key="10">
    <source>
        <dbReference type="Proteomes" id="UP000198612"/>
    </source>
</evidence>
<evidence type="ECO:0000313" key="5">
    <source>
        <dbReference type="EMBL" id="SDD01064.1"/>
    </source>
</evidence>
<dbReference type="PANTHER" id="PTHR30146:SF109">
    <property type="entry name" value="HTH-TYPE TRANSCRIPTIONAL REGULATOR GALS"/>
    <property type="match status" value="1"/>
</dbReference>
<dbReference type="Gene3D" id="1.10.260.40">
    <property type="entry name" value="lambda repressor-like DNA-binding domains"/>
    <property type="match status" value="1"/>
</dbReference>
<proteinExistence type="predicted"/>
<dbReference type="Proteomes" id="UP000198945">
    <property type="component" value="Unassembled WGS sequence"/>
</dbReference>
<dbReference type="InterPro" id="IPR001761">
    <property type="entry name" value="Peripla_BP/Lac1_sug-bd_dom"/>
</dbReference>
<sequence length="333" mass="36952">MAVTLKDIAEKVGVTESTVSRVLNGIPKASEETRKEIFQVAADLGYKPNQIARSLVTKKTNTIGLIISDLANTYFARVASGIENIASKYEYSLIISTTGGQEKEELKYINLLKEKQVDGILFASGRMPESCRKLLRETEIPTVVVAREVEEDLPSVHINNVKESYKAVKYLINNGHQKIAMISGNANDKESGLYRIQGYKQALCDNNLEIKEELIVEGNFKLKSGIKAMEEILKKDDSITAVFAASDEMGVGAIKAVKKAGLKVPEDISVVGFDNNIISLASDPELTTISQPEEELGWRSMEMLYKVINGEELEEKKIYLSCELKKRASVRRL</sequence>
<evidence type="ECO:0000256" key="1">
    <source>
        <dbReference type="ARBA" id="ARBA00023015"/>
    </source>
</evidence>
<dbReference type="EMBL" id="FNEH01000024">
    <property type="protein sequence ID" value="SDJ03800.1"/>
    <property type="molecule type" value="Genomic_DNA"/>
</dbReference>
<protein>
    <submittedName>
        <fullName evidence="9">LacI family transcriptional regulator</fullName>
    </submittedName>
    <submittedName>
        <fullName evidence="5">Transcriptional regulator, LacI family</fullName>
    </submittedName>
</protein>
<dbReference type="EMBL" id="FOHG01000023">
    <property type="protein sequence ID" value="SET07456.1"/>
    <property type="molecule type" value="Genomic_DNA"/>
</dbReference>
<keyword evidence="1" id="KW-0805">Transcription regulation</keyword>
<dbReference type="Proteomes" id="UP000198612">
    <property type="component" value="Unassembled WGS sequence"/>
</dbReference>
<feature type="domain" description="HTH lacI-type" evidence="4">
    <location>
        <begin position="3"/>
        <end position="57"/>
    </location>
</feature>
<dbReference type="GO" id="GO:0003700">
    <property type="term" value="F:DNA-binding transcription factor activity"/>
    <property type="evidence" value="ECO:0007669"/>
    <property type="project" value="TreeGrafter"/>
</dbReference>
<evidence type="ECO:0000313" key="11">
    <source>
        <dbReference type="Proteomes" id="UP000198945"/>
    </source>
</evidence>
<keyword evidence="2" id="KW-0238">DNA-binding</keyword>
<evidence type="ECO:0000313" key="13">
    <source>
        <dbReference type="Proteomes" id="UP000295472"/>
    </source>
</evidence>
<keyword evidence="12" id="KW-1185">Reference proteome</keyword>
<dbReference type="Gene3D" id="3.40.50.2300">
    <property type="match status" value="2"/>
</dbReference>
<dbReference type="CDD" id="cd19975">
    <property type="entry name" value="PBP1_CcpA-like"/>
    <property type="match status" value="1"/>
</dbReference>
<dbReference type="Proteomes" id="UP000199519">
    <property type="component" value="Unassembled WGS sequence"/>
</dbReference>
<keyword evidence="3" id="KW-0804">Transcription</keyword>
<dbReference type="EMBL" id="FMYT01000022">
    <property type="protein sequence ID" value="SDD01064.1"/>
    <property type="molecule type" value="Genomic_DNA"/>
</dbReference>